<reference evidence="1 2" key="1">
    <citation type="journal article" date="2019" name="Nat. Ecol. Evol.">
        <title>Megaphylogeny resolves global patterns of mushroom evolution.</title>
        <authorList>
            <person name="Varga T."/>
            <person name="Krizsan K."/>
            <person name="Foldi C."/>
            <person name="Dima B."/>
            <person name="Sanchez-Garcia M."/>
            <person name="Sanchez-Ramirez S."/>
            <person name="Szollosi G.J."/>
            <person name="Szarkandi J.G."/>
            <person name="Papp V."/>
            <person name="Albert L."/>
            <person name="Andreopoulos W."/>
            <person name="Angelini C."/>
            <person name="Antonin V."/>
            <person name="Barry K.W."/>
            <person name="Bougher N.L."/>
            <person name="Buchanan P."/>
            <person name="Buyck B."/>
            <person name="Bense V."/>
            <person name="Catcheside P."/>
            <person name="Chovatia M."/>
            <person name="Cooper J."/>
            <person name="Damon W."/>
            <person name="Desjardin D."/>
            <person name="Finy P."/>
            <person name="Geml J."/>
            <person name="Haridas S."/>
            <person name="Hughes K."/>
            <person name="Justo A."/>
            <person name="Karasinski D."/>
            <person name="Kautmanova I."/>
            <person name="Kiss B."/>
            <person name="Kocsube S."/>
            <person name="Kotiranta H."/>
            <person name="LaButti K.M."/>
            <person name="Lechner B.E."/>
            <person name="Liimatainen K."/>
            <person name="Lipzen A."/>
            <person name="Lukacs Z."/>
            <person name="Mihaltcheva S."/>
            <person name="Morgado L.N."/>
            <person name="Niskanen T."/>
            <person name="Noordeloos M.E."/>
            <person name="Ohm R.A."/>
            <person name="Ortiz-Santana B."/>
            <person name="Ovrebo C."/>
            <person name="Racz N."/>
            <person name="Riley R."/>
            <person name="Savchenko A."/>
            <person name="Shiryaev A."/>
            <person name="Soop K."/>
            <person name="Spirin V."/>
            <person name="Szebenyi C."/>
            <person name="Tomsovsky M."/>
            <person name="Tulloss R.E."/>
            <person name="Uehling J."/>
            <person name="Grigoriev I.V."/>
            <person name="Vagvolgyi C."/>
            <person name="Papp T."/>
            <person name="Martin F.M."/>
            <person name="Miettinen O."/>
            <person name="Hibbett D.S."/>
            <person name="Nagy L.G."/>
        </authorList>
    </citation>
    <scope>NUCLEOTIDE SEQUENCE [LARGE SCALE GENOMIC DNA]</scope>
    <source>
        <strain evidence="1 2">CBS 121175</strain>
    </source>
</reference>
<proteinExistence type="predicted"/>
<evidence type="ECO:0000313" key="2">
    <source>
        <dbReference type="Proteomes" id="UP000307440"/>
    </source>
</evidence>
<gene>
    <name evidence="1" type="ORF">FA15DRAFT_602043</name>
</gene>
<dbReference type="STRING" id="230819.A0A5C3KH54"/>
<keyword evidence="2" id="KW-1185">Reference proteome</keyword>
<organism evidence="1 2">
    <name type="scientific">Coprinopsis marcescibilis</name>
    <name type="common">Agaric fungus</name>
    <name type="synonym">Psathyrella marcescibilis</name>
    <dbReference type="NCBI Taxonomy" id="230819"/>
    <lineage>
        <taxon>Eukaryota</taxon>
        <taxon>Fungi</taxon>
        <taxon>Dikarya</taxon>
        <taxon>Basidiomycota</taxon>
        <taxon>Agaricomycotina</taxon>
        <taxon>Agaricomycetes</taxon>
        <taxon>Agaricomycetidae</taxon>
        <taxon>Agaricales</taxon>
        <taxon>Agaricineae</taxon>
        <taxon>Psathyrellaceae</taxon>
        <taxon>Coprinopsis</taxon>
    </lineage>
</organism>
<dbReference type="EMBL" id="ML210356">
    <property type="protein sequence ID" value="TFK19165.1"/>
    <property type="molecule type" value="Genomic_DNA"/>
</dbReference>
<dbReference type="AlphaFoldDB" id="A0A5C3KH54"/>
<sequence length="79" mass="8934">MTPSKLLSHNAISMLGEMFKALVEPFIDPTFTISQQITSLMKFAHILCTFFMKHESAFMPSHLYSNLQCMVCTAVFQVA</sequence>
<protein>
    <recommendedName>
        <fullName evidence="3">Exportin-1 C-terminal domain-containing protein</fullName>
    </recommendedName>
</protein>
<dbReference type="OrthoDB" id="2691851at2759"/>
<dbReference type="Proteomes" id="UP000307440">
    <property type="component" value="Unassembled WGS sequence"/>
</dbReference>
<accession>A0A5C3KH54</accession>
<evidence type="ECO:0008006" key="3">
    <source>
        <dbReference type="Google" id="ProtNLM"/>
    </source>
</evidence>
<evidence type="ECO:0000313" key="1">
    <source>
        <dbReference type="EMBL" id="TFK19165.1"/>
    </source>
</evidence>
<name>A0A5C3KH54_COPMA</name>